<keyword evidence="3" id="KW-1185">Reference proteome</keyword>
<feature type="region of interest" description="Disordered" evidence="1">
    <location>
        <begin position="339"/>
        <end position="372"/>
    </location>
</feature>
<evidence type="ECO:0000313" key="2">
    <source>
        <dbReference type="EMBL" id="CAB3361354.1"/>
    </source>
</evidence>
<gene>
    <name evidence="2" type="ORF">CLODIP_2_CD15828</name>
</gene>
<organism evidence="2 3">
    <name type="scientific">Cloeon dipterum</name>
    <dbReference type="NCBI Taxonomy" id="197152"/>
    <lineage>
        <taxon>Eukaryota</taxon>
        <taxon>Metazoa</taxon>
        <taxon>Ecdysozoa</taxon>
        <taxon>Arthropoda</taxon>
        <taxon>Hexapoda</taxon>
        <taxon>Insecta</taxon>
        <taxon>Pterygota</taxon>
        <taxon>Palaeoptera</taxon>
        <taxon>Ephemeroptera</taxon>
        <taxon>Pisciforma</taxon>
        <taxon>Baetidae</taxon>
        <taxon>Cloeon</taxon>
    </lineage>
</organism>
<name>A0A8S1BPM9_9INSE</name>
<evidence type="ECO:0000313" key="3">
    <source>
        <dbReference type="Proteomes" id="UP000494165"/>
    </source>
</evidence>
<comment type="caution">
    <text evidence="2">The sequence shown here is derived from an EMBL/GenBank/DDBJ whole genome shotgun (WGS) entry which is preliminary data.</text>
</comment>
<dbReference type="EMBL" id="CADEPI010000006">
    <property type="protein sequence ID" value="CAB3361354.1"/>
    <property type="molecule type" value="Genomic_DNA"/>
</dbReference>
<sequence length="1595" mass="178681">MMENIELKVDEPKATNFSKWLKHNFVHEETRNIHVMEKTLCEICWSGYYRSSNTNRHCSNEHCSKNTNEIMKKGLEERFRVLLDLVPPAVPREHEPSIQEDGDHFDASVEIRRQHASLVTEHEIENVLMASFKKLSAEEQNKTDPEAGAQSLALQGLPKTHSNEPEAIQEGNQLPLSNTRQRSSLQSASTSESEEDSSCLESHVEVFSDQELMFFFDNSPSKRKKATSTVLPVEETIFLEEEKPSTMKCVFCASDIYSDSCRNQNCISRNDKSSRIETRKKEDICQPAQKSGPGEESKRPSITVQCVFCASEDSVKGSCNNQNCLSNSNKRNVLGQTEKVGHQSGKGQLHSNQNSPDQSSGESEEESLPRELSAKDVENKLETDQTEKQLSEVEAQLGALSLVTENPAQENDDLCVTYEKKMSLTHVTLPKSEGSTRIPSQDQSARCQGFDQQILTMGRCELCKSDAIYTQSGLICSNQTCPGSLFTVTTVRMDEAFTVPIVVCRNPAAESQAQSTSQIEGLHTITENSLEQNQAEPEEFQEIRHQAQGQLHRSSAGASGTSQSEAVLEQGRHSSQKRNNIYSKIICNNTRCPIHTEGWKKREDIPQCKVDEPQKHIKESGQGVQEADQNIAPNETPLSLKAVGDKLENVFETLNLSGNEQQFEVNVPQQPTQGRGQGVQEEDQKNVSDEINSSLDTAGDGLESNLMEQGEDELNDIVQELMEEYELNDLMEMFPPAVSPEVPERESNIQEEDQFDAPAEIRPQLLGLEGVLTTEVLKRLPESEQESDADKQNEMDTETGTQSLDLLGFSETQYSNEVVPQLITEALNLCAETFFAQEEKYLYKMNTPCENCKTGYLITKDSKIICNNKNCPLHTIRLRMSEEKQQCKVDVPQKPIQERGQGVQEDDQNNASDETPLSLEAVGDKLEKSLRPLIERDQNIQHEEVQIDASVEMRDKHYFHELGDGMEDLLTEQFKTLSVSERETDTGPNSMGPKMELDEEPILPTVTQEREKNTHEGDMQDIHSNLETGDLMDRLLTAQSKSLSSASDAGKHSMDDPETKNMMKELYEICTNGFVSSNKNRDCSNEFSSSHSYDRMNQIVKEYFGELPDLVPPAVAEEHGPIVQEEGQFDVSAEMRRQLPSLEGVSSAEEIMRLPASERGSNADKQNEIDREAGAQSLALQGLLETRSNGPDVIQVANQLLHLNPKRKRIKRTPLSARTFELKEDSPCVKSHEPFLKDFYEKEISLVMNNSRFVELIPPTRSNPNTPREADEVAAPVIQEGNRAKEGHIAHYSPEKISITVFSQRKNSTMRQCEICGSSFMSTRSILCSNTNCPRSVFKLPANPIEEREKPVLESQESGGEARHAVEGHFPSSSVAAQNAVPSGSELAGFCVMCERRFPNIEAHRETDELHKNRSVIFSISTAELPDKLQTEQKKGIENFNNSFQSTKNSTMRRCEICGSSFMSPRNNLCSNTNCPNSVYKEPAMFQLDEELANPIEEIGYLVHESEESDDEEMCEIRSEQQRNIKLKEEGEALNAVKTQFPSSSDAHPGIFQRSEPIEIPKPVAAHEAIPSSSKVPKSGFCVICARFCLKIVKD</sequence>
<feature type="compositionally biased region" description="Polar residues" evidence="1">
    <location>
        <begin position="345"/>
        <end position="358"/>
    </location>
</feature>
<feature type="region of interest" description="Disordered" evidence="1">
    <location>
        <begin position="170"/>
        <end position="201"/>
    </location>
</feature>
<accession>A0A8S1BPM9</accession>
<feature type="region of interest" description="Disordered" evidence="1">
    <location>
        <begin position="892"/>
        <end position="918"/>
    </location>
</feature>
<proteinExistence type="predicted"/>
<protein>
    <submittedName>
        <fullName evidence="2">Uncharacterized protein</fullName>
    </submittedName>
</protein>
<feature type="region of interest" description="Disordered" evidence="1">
    <location>
        <begin position="277"/>
        <end position="298"/>
    </location>
</feature>
<dbReference type="Proteomes" id="UP000494165">
    <property type="component" value="Unassembled WGS sequence"/>
</dbReference>
<reference evidence="2 3" key="1">
    <citation type="submission" date="2020-04" db="EMBL/GenBank/DDBJ databases">
        <authorList>
            <person name="Alioto T."/>
            <person name="Alioto T."/>
            <person name="Gomez Garrido J."/>
        </authorList>
    </citation>
    <scope>NUCLEOTIDE SEQUENCE [LARGE SCALE GENOMIC DNA]</scope>
</reference>
<feature type="region of interest" description="Disordered" evidence="1">
    <location>
        <begin position="669"/>
        <end position="703"/>
    </location>
</feature>
<feature type="compositionally biased region" description="Polar residues" evidence="1">
    <location>
        <begin position="170"/>
        <end position="182"/>
    </location>
</feature>
<feature type="compositionally biased region" description="Polar residues" evidence="1">
    <location>
        <begin position="547"/>
        <end position="565"/>
    </location>
</feature>
<evidence type="ECO:0000256" key="1">
    <source>
        <dbReference type="SAM" id="MobiDB-lite"/>
    </source>
</evidence>
<feature type="region of interest" description="Disordered" evidence="1">
    <location>
        <begin position="531"/>
        <end position="575"/>
    </location>
</feature>